<evidence type="ECO:0000256" key="3">
    <source>
        <dbReference type="RuleBase" id="RU000363"/>
    </source>
</evidence>
<comment type="caution">
    <text evidence="4">The sequence shown here is derived from an EMBL/GenBank/DDBJ whole genome shotgun (WGS) entry which is preliminary data.</text>
</comment>
<reference evidence="4 5" key="1">
    <citation type="submission" date="2018-01" db="EMBL/GenBank/DDBJ databases">
        <title>The draft genome sequence of Halioglobus lutimaris HF004.</title>
        <authorList>
            <person name="Du Z.-J."/>
            <person name="Shi M.-J."/>
        </authorList>
    </citation>
    <scope>NUCLEOTIDE SEQUENCE [LARGE SCALE GENOMIC DNA]</scope>
    <source>
        <strain evidence="4 5">HF004</strain>
    </source>
</reference>
<dbReference type="Proteomes" id="UP000235005">
    <property type="component" value="Unassembled WGS sequence"/>
</dbReference>
<dbReference type="GO" id="GO:0016491">
    <property type="term" value="F:oxidoreductase activity"/>
    <property type="evidence" value="ECO:0007669"/>
    <property type="project" value="UniProtKB-KW"/>
</dbReference>
<dbReference type="PRINTS" id="PR00080">
    <property type="entry name" value="SDRFAMILY"/>
</dbReference>
<dbReference type="EMBL" id="PKUS01000022">
    <property type="protein sequence ID" value="PLW67891.1"/>
    <property type="molecule type" value="Genomic_DNA"/>
</dbReference>
<comment type="similarity">
    <text evidence="1 3">Belongs to the short-chain dehydrogenases/reductases (SDR) family.</text>
</comment>
<protein>
    <submittedName>
        <fullName evidence="4">Short-chain dehydrogenase</fullName>
    </submittedName>
</protein>
<keyword evidence="5" id="KW-1185">Reference proteome</keyword>
<name>A0A2N5X080_9GAMM</name>
<dbReference type="PANTHER" id="PTHR44196:SF1">
    <property type="entry name" value="DEHYDROGENASE_REDUCTASE SDR FAMILY MEMBER 7B"/>
    <property type="match status" value="1"/>
</dbReference>
<dbReference type="AlphaFoldDB" id="A0A2N5X080"/>
<dbReference type="Pfam" id="PF00106">
    <property type="entry name" value="adh_short"/>
    <property type="match status" value="1"/>
</dbReference>
<evidence type="ECO:0000256" key="2">
    <source>
        <dbReference type="ARBA" id="ARBA00023002"/>
    </source>
</evidence>
<keyword evidence="2" id="KW-0560">Oxidoreductase</keyword>
<dbReference type="SUPFAM" id="SSF51735">
    <property type="entry name" value="NAD(P)-binding Rossmann-fold domains"/>
    <property type="match status" value="1"/>
</dbReference>
<proteinExistence type="inferred from homology"/>
<dbReference type="InterPro" id="IPR036291">
    <property type="entry name" value="NAD(P)-bd_dom_sf"/>
</dbReference>
<dbReference type="GO" id="GO:0016020">
    <property type="term" value="C:membrane"/>
    <property type="evidence" value="ECO:0007669"/>
    <property type="project" value="TreeGrafter"/>
</dbReference>
<evidence type="ECO:0000313" key="4">
    <source>
        <dbReference type="EMBL" id="PLW67891.1"/>
    </source>
</evidence>
<dbReference type="InterPro" id="IPR020904">
    <property type="entry name" value="Sc_DH/Rdtase_CS"/>
</dbReference>
<organism evidence="4 5">
    <name type="scientific">Pseudohalioglobus lutimaris</name>
    <dbReference type="NCBI Taxonomy" id="1737061"/>
    <lineage>
        <taxon>Bacteria</taxon>
        <taxon>Pseudomonadati</taxon>
        <taxon>Pseudomonadota</taxon>
        <taxon>Gammaproteobacteria</taxon>
        <taxon>Cellvibrionales</taxon>
        <taxon>Halieaceae</taxon>
        <taxon>Pseudohalioglobus</taxon>
    </lineage>
</organism>
<dbReference type="RefSeq" id="WP_101518479.1">
    <property type="nucleotide sequence ID" value="NZ_PKUS01000022.1"/>
</dbReference>
<dbReference type="PRINTS" id="PR00081">
    <property type="entry name" value="GDHRDH"/>
</dbReference>
<sequence>MAYTSGRCAVITGAGSGIGRALALQLNREGCELFLCDINETALQETADQLTRSDVPCSVQKLDVADRQAMHDWAGRIDAARGQVDIVVNNAGVGLGDRVEEMSYENLDWLMGINFWGVIQGSMAFLPLLKKSEQGHLINVSSLFGIIAVPSQSAYNAAKFAVRGFTESLRQEMKGSNVHVCCVHPGGIATNIARNSRGGDSSPDDRDALFQKFARTTAESAAAQIVRAIEKRKPRLLIGGDARFVAFLSRLFPVRYPEILRLDAIIDQGSPD</sequence>
<dbReference type="PANTHER" id="PTHR44196">
    <property type="entry name" value="DEHYDROGENASE/REDUCTASE SDR FAMILY MEMBER 7B"/>
    <property type="match status" value="1"/>
</dbReference>
<evidence type="ECO:0000256" key="1">
    <source>
        <dbReference type="ARBA" id="ARBA00006484"/>
    </source>
</evidence>
<dbReference type="PROSITE" id="PS00061">
    <property type="entry name" value="ADH_SHORT"/>
    <property type="match status" value="1"/>
</dbReference>
<accession>A0A2N5X080</accession>
<dbReference type="InterPro" id="IPR002347">
    <property type="entry name" value="SDR_fam"/>
</dbReference>
<dbReference type="Gene3D" id="3.40.50.720">
    <property type="entry name" value="NAD(P)-binding Rossmann-like Domain"/>
    <property type="match status" value="1"/>
</dbReference>
<dbReference type="OrthoDB" id="7301144at2"/>
<evidence type="ECO:0000313" key="5">
    <source>
        <dbReference type="Proteomes" id="UP000235005"/>
    </source>
</evidence>
<gene>
    <name evidence="4" type="ORF">C0039_14715</name>
</gene>